<dbReference type="EMBL" id="FWXZ01000002">
    <property type="protein sequence ID" value="SMC56555.1"/>
    <property type="molecule type" value="Genomic_DNA"/>
</dbReference>
<comment type="caution">
    <text evidence="1">The sequence shown here is derived from an EMBL/GenBank/DDBJ whole genome shotgun (WGS) entry which is preliminary data.</text>
</comment>
<evidence type="ECO:0000313" key="1">
    <source>
        <dbReference type="EMBL" id="SMC56555.1"/>
    </source>
</evidence>
<dbReference type="Proteomes" id="UP000192328">
    <property type="component" value="Unassembled WGS sequence"/>
</dbReference>
<gene>
    <name evidence="1" type="ORF">SAMN06297397_1389</name>
</gene>
<evidence type="ECO:0000313" key="2">
    <source>
        <dbReference type="Proteomes" id="UP000192328"/>
    </source>
</evidence>
<proteinExistence type="predicted"/>
<reference evidence="1" key="1">
    <citation type="submission" date="2017-04" db="EMBL/GenBank/DDBJ databases">
        <authorList>
            <person name="Varghese N."/>
            <person name="Submissions S."/>
        </authorList>
    </citation>
    <scope>NUCLEOTIDE SEQUENCE</scope>
    <source>
        <strain evidence="1">WTE2008</strain>
    </source>
</reference>
<accession>A0AC61PL24</accession>
<organism evidence="1 2">
    <name type="scientific">Aristaeella lactis</name>
    <dbReference type="NCBI Taxonomy" id="3046383"/>
    <lineage>
        <taxon>Bacteria</taxon>
        <taxon>Bacillati</taxon>
        <taxon>Bacillota</taxon>
        <taxon>Clostridia</taxon>
        <taxon>Eubacteriales</taxon>
        <taxon>Aristaeellaceae</taxon>
        <taxon>Aristaeella</taxon>
    </lineage>
</organism>
<keyword evidence="2" id="KW-1185">Reference proteome</keyword>
<name>A0AC61PL24_9FIRM</name>
<sequence>MKRIIALVLCLMAVVSACMAEEMPAGVYTGRIKMYGKIPEKTMETVFSGYMVPDSEKVFADNSAWSKDPVIFNGEGWDVIPDPEILDNERTRACREIAETLLETVYPEGEMELIAAMTCRDYIERDFERWDFWDREDGQWYYLGKALSPGLEKVLEAMQRTCGERRERIEEFNPDVMILQYHPAPVCGLPVGLHSYRTEDPSFCLNTFVFDANNYLVSARLGGGFTFEPGKEALITVTEKEAEAIAAQTPVLPSLSSYDWREYAIGPYDELLKELGYAEIRHEFVNKQSLRLVMAVDSKGNIQPAWEGWEVMNVLADGKIVKECYDALTYYYISAEDGSRLE</sequence>
<protein>
    <submittedName>
        <fullName evidence="1">Uncharacterized protein</fullName>
    </submittedName>
</protein>